<name>A0ABS5HPL9_9RHOB</name>
<dbReference type="InterPro" id="IPR001610">
    <property type="entry name" value="PAC"/>
</dbReference>
<dbReference type="SMART" id="SM00388">
    <property type="entry name" value="HisKA"/>
    <property type="match status" value="1"/>
</dbReference>
<dbReference type="PANTHER" id="PTHR43304:SF1">
    <property type="entry name" value="PAC DOMAIN-CONTAINING PROTEIN"/>
    <property type="match status" value="1"/>
</dbReference>
<dbReference type="InterPro" id="IPR003661">
    <property type="entry name" value="HisK_dim/P_dom"/>
</dbReference>
<dbReference type="InterPro" id="IPR005467">
    <property type="entry name" value="His_kinase_dom"/>
</dbReference>
<dbReference type="SMART" id="SM00091">
    <property type="entry name" value="PAS"/>
    <property type="match status" value="3"/>
</dbReference>
<feature type="domain" description="Histidine kinase" evidence="8">
    <location>
        <begin position="691"/>
        <end position="917"/>
    </location>
</feature>
<feature type="domain" description="PAS" evidence="9">
    <location>
        <begin position="555"/>
        <end position="625"/>
    </location>
</feature>
<evidence type="ECO:0000256" key="3">
    <source>
        <dbReference type="ARBA" id="ARBA00022553"/>
    </source>
</evidence>
<evidence type="ECO:0000259" key="8">
    <source>
        <dbReference type="PROSITE" id="PS50109"/>
    </source>
</evidence>
<dbReference type="EC" id="2.7.13.3" evidence="2"/>
<dbReference type="SUPFAM" id="SSF55785">
    <property type="entry name" value="PYP-like sensor domain (PAS domain)"/>
    <property type="match status" value="3"/>
</dbReference>
<evidence type="ECO:0000259" key="9">
    <source>
        <dbReference type="PROSITE" id="PS50112"/>
    </source>
</evidence>
<organism evidence="11 12">
    <name type="scientific">Thalassovita aquimarina</name>
    <dbReference type="NCBI Taxonomy" id="2785917"/>
    <lineage>
        <taxon>Bacteria</taxon>
        <taxon>Pseudomonadati</taxon>
        <taxon>Pseudomonadota</taxon>
        <taxon>Alphaproteobacteria</taxon>
        <taxon>Rhodobacterales</taxon>
        <taxon>Roseobacteraceae</taxon>
        <taxon>Thalassovita</taxon>
    </lineage>
</organism>
<keyword evidence="3" id="KW-0597">Phosphoprotein</keyword>
<evidence type="ECO:0000256" key="7">
    <source>
        <dbReference type="SAM" id="Phobius"/>
    </source>
</evidence>
<dbReference type="Pfam" id="PF00512">
    <property type="entry name" value="HisKA"/>
    <property type="match status" value="1"/>
</dbReference>
<dbReference type="SMART" id="SM00387">
    <property type="entry name" value="HATPase_c"/>
    <property type="match status" value="1"/>
</dbReference>
<dbReference type="EMBL" id="JADMKU010000004">
    <property type="protein sequence ID" value="MBR9650797.1"/>
    <property type="molecule type" value="Genomic_DNA"/>
</dbReference>
<dbReference type="InterPro" id="IPR013655">
    <property type="entry name" value="PAS_fold_3"/>
</dbReference>
<dbReference type="PROSITE" id="PS50112">
    <property type="entry name" value="PAS"/>
    <property type="match status" value="3"/>
</dbReference>
<accession>A0ABS5HPL9</accession>
<dbReference type="SUPFAM" id="SSF55874">
    <property type="entry name" value="ATPase domain of HSP90 chaperone/DNA topoisomerase II/histidine kinase"/>
    <property type="match status" value="1"/>
</dbReference>
<dbReference type="Gene3D" id="3.30.450.20">
    <property type="entry name" value="PAS domain"/>
    <property type="match status" value="3"/>
</dbReference>
<dbReference type="InterPro" id="IPR035965">
    <property type="entry name" value="PAS-like_dom_sf"/>
</dbReference>
<dbReference type="Gene3D" id="1.10.287.130">
    <property type="match status" value="1"/>
</dbReference>
<dbReference type="PROSITE" id="PS50109">
    <property type="entry name" value="HIS_KIN"/>
    <property type="match status" value="1"/>
</dbReference>
<keyword evidence="5" id="KW-0418">Kinase</keyword>
<proteinExistence type="predicted"/>
<evidence type="ECO:0000256" key="1">
    <source>
        <dbReference type="ARBA" id="ARBA00000085"/>
    </source>
</evidence>
<dbReference type="InterPro" id="IPR013656">
    <property type="entry name" value="PAS_4"/>
</dbReference>
<keyword evidence="7" id="KW-0812">Transmembrane</keyword>
<dbReference type="InterPro" id="IPR036890">
    <property type="entry name" value="HATPase_C_sf"/>
</dbReference>
<feature type="domain" description="PAS" evidence="9">
    <location>
        <begin position="298"/>
        <end position="354"/>
    </location>
</feature>
<dbReference type="PANTHER" id="PTHR43304">
    <property type="entry name" value="PHYTOCHROME-LIKE PROTEIN CPH1"/>
    <property type="match status" value="1"/>
</dbReference>
<dbReference type="Gene3D" id="3.30.565.10">
    <property type="entry name" value="Histidine kinase-like ATPase, C-terminal domain"/>
    <property type="match status" value="1"/>
</dbReference>
<feature type="transmembrane region" description="Helical" evidence="7">
    <location>
        <begin position="84"/>
        <end position="106"/>
    </location>
</feature>
<feature type="transmembrane region" description="Helical" evidence="7">
    <location>
        <begin position="168"/>
        <end position="190"/>
    </location>
</feature>
<feature type="domain" description="PAC" evidence="10">
    <location>
        <begin position="356"/>
        <end position="408"/>
    </location>
</feature>
<reference evidence="11 12" key="1">
    <citation type="journal article" date="2021" name="Arch. Microbiol.">
        <title>Thalassobius aquimarinus sp. nov., isolated from the Sea of Japan seashore.</title>
        <authorList>
            <person name="Kurilenko V.V."/>
            <person name="Romanenko L.A."/>
            <person name="Chernysheva N.Y."/>
            <person name="Velansky P.V."/>
            <person name="Tekutyeva L.A."/>
            <person name="Isaeva M.P."/>
            <person name="Mikhailov V.V."/>
        </authorList>
    </citation>
    <scope>NUCLEOTIDE SEQUENCE [LARGE SCALE GENOMIC DNA]</scope>
    <source>
        <strain evidence="11 12">KMM 8518</strain>
    </source>
</reference>
<sequence>MTDAQFRRGLFIITALALVLPPGIGFVVLAFVGFYPFPEILQVFLSWNALYAALCMVAAFWSIGRYAEFVISSANSTFSERALWYLKITPWILFVILAFYFIGGVLTAHASMQALGHGDYSMAQHAFGLFAAIPALMITALPLFFMLTDHLGRYLAPRGVPAVVAPMWLRLTVLGLFTPVMIGTLLITYYYDRTGVFTDDTLAVWLILIAAAGAGTFLAWRSFRRSLESVKNFLNATGGAQAPPEDKFLPVPASLDEIGEVISRWRERVVRNRKAETELRENTARLVNAQRIAKIGDFSWDIRTNAVQRSENVYRIWGRTPEQFASSKEAFLDTVHPDDRAVVSDVLRGASEGRPYSIDYRITLPSGELRYIHEETELAYDAAGRPATLWGTVQDITQRRVVENEVRQLNETLESRVARRTQELEKAKRRAEEYLNIAGAIIVALGRRGEITLINDSGCRLIGYEREELIGKDWFDTCLPPEDRDEVRKVFSAIVEGNGGGLSQYTNAVMTKDGSRRMVAWHNSLIEEDGCIQGCLSSGEDVTERLKTEQALRRSEREARLVSDSLPVGLTYNSKDLQYRRVNPTYAKWFGKTPEEIRGAFVKDIIDEQGLPFIYDRIRTVLTGQTVEFERTVPVSNGTVELSTTMVPYIRENGEIDGFFSIVTDITERKRTEAQFRNVQKMEALGNLAGGVAHNLNNLLVPIVGLSGVSADDLPEGSEQREVMERIHRASERARDIVARILAFSRQDKPAFETFELKGLIRDALALASSSLQSNIALSVDMTDRDTVVDADKVQIETLFLNIFNNAAAAIGAVEGGKIEVSLRREDLGPRRRELIDPQLRTGSYATLVVQDNGPGMDDHVKAHIFDPFFTTKKVGEGTGLGLSMAHGIIREHEGAITVDSEPGQGTRFSIYLPLPDPRNTPVEME</sequence>
<keyword evidence="7" id="KW-1133">Transmembrane helix</keyword>
<keyword evidence="6" id="KW-0175">Coiled coil</keyword>
<feature type="transmembrane region" description="Helical" evidence="7">
    <location>
        <begin position="202"/>
        <end position="220"/>
    </location>
</feature>
<comment type="catalytic activity">
    <reaction evidence="1">
        <text>ATP + protein L-histidine = ADP + protein N-phospho-L-histidine.</text>
        <dbReference type="EC" id="2.7.13.3"/>
    </reaction>
</comment>
<comment type="caution">
    <text evidence="11">The sequence shown here is derived from an EMBL/GenBank/DDBJ whole genome shotgun (WGS) entry which is preliminary data.</text>
</comment>
<dbReference type="InterPro" id="IPR052162">
    <property type="entry name" value="Sensor_kinase/Photoreceptor"/>
</dbReference>
<dbReference type="RefSeq" id="WP_212700311.1">
    <property type="nucleotide sequence ID" value="NZ_JADMKU010000004.1"/>
</dbReference>
<dbReference type="CDD" id="cd00130">
    <property type="entry name" value="PAS"/>
    <property type="match status" value="3"/>
</dbReference>
<feature type="transmembrane region" description="Helical" evidence="7">
    <location>
        <begin position="126"/>
        <end position="147"/>
    </location>
</feature>
<dbReference type="InterPro" id="IPR036097">
    <property type="entry name" value="HisK_dim/P_sf"/>
</dbReference>
<dbReference type="Proteomes" id="UP001195941">
    <property type="component" value="Unassembled WGS sequence"/>
</dbReference>
<protein>
    <recommendedName>
        <fullName evidence="2">histidine kinase</fullName>
        <ecNumber evidence="2">2.7.13.3</ecNumber>
    </recommendedName>
</protein>
<feature type="domain" description="PAS" evidence="9">
    <location>
        <begin position="427"/>
        <end position="498"/>
    </location>
</feature>
<keyword evidence="4" id="KW-0808">Transferase</keyword>
<dbReference type="InterPro" id="IPR000014">
    <property type="entry name" value="PAS"/>
</dbReference>
<evidence type="ECO:0000313" key="12">
    <source>
        <dbReference type="Proteomes" id="UP001195941"/>
    </source>
</evidence>
<dbReference type="SUPFAM" id="SSF47384">
    <property type="entry name" value="Homodimeric domain of signal transducing histidine kinase"/>
    <property type="match status" value="1"/>
</dbReference>
<feature type="transmembrane region" description="Helical" evidence="7">
    <location>
        <begin position="40"/>
        <end position="63"/>
    </location>
</feature>
<evidence type="ECO:0000256" key="5">
    <source>
        <dbReference type="ARBA" id="ARBA00022777"/>
    </source>
</evidence>
<feature type="domain" description="PAC" evidence="10">
    <location>
        <begin position="503"/>
        <end position="554"/>
    </location>
</feature>
<keyword evidence="12" id="KW-1185">Reference proteome</keyword>
<keyword evidence="7" id="KW-0472">Membrane</keyword>
<feature type="coiled-coil region" evidence="6">
    <location>
        <begin position="410"/>
        <end position="437"/>
    </location>
</feature>
<dbReference type="NCBIfam" id="TIGR00229">
    <property type="entry name" value="sensory_box"/>
    <property type="match status" value="2"/>
</dbReference>
<dbReference type="SMART" id="SM00086">
    <property type="entry name" value="PAC"/>
    <property type="match status" value="3"/>
</dbReference>
<dbReference type="PROSITE" id="PS50113">
    <property type="entry name" value="PAC"/>
    <property type="match status" value="3"/>
</dbReference>
<dbReference type="PRINTS" id="PR00344">
    <property type="entry name" value="BCTRLSENSOR"/>
</dbReference>
<gene>
    <name evidence="11" type="ORF">IT775_06650</name>
</gene>
<evidence type="ECO:0000256" key="4">
    <source>
        <dbReference type="ARBA" id="ARBA00022679"/>
    </source>
</evidence>
<evidence type="ECO:0000259" key="10">
    <source>
        <dbReference type="PROSITE" id="PS50113"/>
    </source>
</evidence>
<dbReference type="InterPro" id="IPR000700">
    <property type="entry name" value="PAS-assoc_C"/>
</dbReference>
<dbReference type="InterPro" id="IPR004358">
    <property type="entry name" value="Sig_transdc_His_kin-like_C"/>
</dbReference>
<dbReference type="CDD" id="cd00082">
    <property type="entry name" value="HisKA"/>
    <property type="match status" value="1"/>
</dbReference>
<evidence type="ECO:0000313" key="11">
    <source>
        <dbReference type="EMBL" id="MBR9650797.1"/>
    </source>
</evidence>
<dbReference type="InterPro" id="IPR003594">
    <property type="entry name" value="HATPase_dom"/>
</dbReference>
<dbReference type="Pfam" id="PF08447">
    <property type="entry name" value="PAS_3"/>
    <property type="match status" value="1"/>
</dbReference>
<evidence type="ECO:0000256" key="6">
    <source>
        <dbReference type="SAM" id="Coils"/>
    </source>
</evidence>
<dbReference type="Gene3D" id="2.10.70.100">
    <property type="match status" value="1"/>
</dbReference>
<dbReference type="Pfam" id="PF02518">
    <property type="entry name" value="HATPase_c"/>
    <property type="match status" value="1"/>
</dbReference>
<feature type="transmembrane region" description="Helical" evidence="7">
    <location>
        <begin position="12"/>
        <end position="34"/>
    </location>
</feature>
<dbReference type="Pfam" id="PF08448">
    <property type="entry name" value="PAS_4"/>
    <property type="match status" value="2"/>
</dbReference>
<feature type="domain" description="PAC" evidence="10">
    <location>
        <begin position="625"/>
        <end position="678"/>
    </location>
</feature>
<evidence type="ECO:0000256" key="2">
    <source>
        <dbReference type="ARBA" id="ARBA00012438"/>
    </source>
</evidence>